<dbReference type="InterPro" id="IPR050351">
    <property type="entry name" value="BphY/WalK/GraS-like"/>
</dbReference>
<dbReference type="SMART" id="SM00387">
    <property type="entry name" value="HATPase_c"/>
    <property type="match status" value="1"/>
</dbReference>
<evidence type="ECO:0000256" key="3">
    <source>
        <dbReference type="ARBA" id="ARBA00022553"/>
    </source>
</evidence>
<feature type="domain" description="Histidine kinase" evidence="9">
    <location>
        <begin position="161"/>
        <end position="374"/>
    </location>
</feature>
<keyword evidence="11" id="KW-1185">Reference proteome</keyword>
<protein>
    <recommendedName>
        <fullName evidence="2">histidine kinase</fullName>
        <ecNumber evidence="2">2.7.13.3</ecNumber>
    </recommendedName>
</protein>
<keyword evidence="4" id="KW-0808">Transferase</keyword>
<keyword evidence="8" id="KW-0902">Two-component regulatory system</keyword>
<keyword evidence="3" id="KW-0597">Phosphoprotein</keyword>
<dbReference type="EMBL" id="LSFI01000018">
    <property type="protein sequence ID" value="OAG27848.1"/>
    <property type="molecule type" value="Genomic_DNA"/>
</dbReference>
<dbReference type="CDD" id="cd00075">
    <property type="entry name" value="HATPase"/>
    <property type="match status" value="1"/>
</dbReference>
<dbReference type="InterPro" id="IPR036097">
    <property type="entry name" value="HisK_dim/P_sf"/>
</dbReference>
<evidence type="ECO:0000256" key="1">
    <source>
        <dbReference type="ARBA" id="ARBA00000085"/>
    </source>
</evidence>
<dbReference type="RefSeq" id="WP_068541774.1">
    <property type="nucleotide sequence ID" value="NZ_LSFI01000018.1"/>
</dbReference>
<keyword evidence="7" id="KW-0067">ATP-binding</keyword>
<proteinExistence type="predicted"/>
<evidence type="ECO:0000313" key="11">
    <source>
        <dbReference type="Proteomes" id="UP000076964"/>
    </source>
</evidence>
<keyword evidence="6" id="KW-0418">Kinase</keyword>
<dbReference type="Pfam" id="PF00512">
    <property type="entry name" value="HisKA"/>
    <property type="match status" value="1"/>
</dbReference>
<dbReference type="EC" id="2.7.13.3" evidence="2"/>
<dbReference type="InterPro" id="IPR003594">
    <property type="entry name" value="HATPase_dom"/>
</dbReference>
<accession>A0A177E7T8</accession>
<evidence type="ECO:0000256" key="5">
    <source>
        <dbReference type="ARBA" id="ARBA00022741"/>
    </source>
</evidence>
<dbReference type="Gene3D" id="3.30.565.10">
    <property type="entry name" value="Histidine kinase-like ATPase, C-terminal domain"/>
    <property type="match status" value="1"/>
</dbReference>
<evidence type="ECO:0000256" key="2">
    <source>
        <dbReference type="ARBA" id="ARBA00012438"/>
    </source>
</evidence>
<dbReference type="AlphaFoldDB" id="A0A177E7T8"/>
<evidence type="ECO:0000259" key="9">
    <source>
        <dbReference type="PROSITE" id="PS50109"/>
    </source>
</evidence>
<sequence length="378" mass="43414">MGIDLKISLVLFLLLLVSWLFFALKWRKRPGNQDLSPPKESKPESKKEIPWPKIFELLDEGIVICHKDGSILTLNPKAYNFLGLGRPGKLPNLFDILRNPKIQEAVEKGEQRSFEKELFWPAYRVFKISTITLDNHLRGLVFKDLTPFRKLSHVRRDFVAHLAHEFRTPLTAIEGYAEALLEEVPENLRQDVSIILKNTKRLSRLLKELQVLSRLELQGIPDEDFEVIDLKEVIQTAIETVSIRAKNKNITLHWNFPEKPCYVWGSFDDLLRAFINLLDNAIKFSPAGKNIWVTLEKKDSFWLVKIKDEGPGIKDSEKERIFERFYRGKDVKAAGTGLGLAIVKHVIQAHKGKIKVESLIGQGSEFTIYLPQKNKGEA</sequence>
<dbReference type="Pfam" id="PF02518">
    <property type="entry name" value="HATPase_c"/>
    <property type="match status" value="1"/>
</dbReference>
<gene>
    <name evidence="10" type="ORF">TH606_04770</name>
</gene>
<comment type="caution">
    <text evidence="10">The sequence shown here is derived from an EMBL/GenBank/DDBJ whole genome shotgun (WGS) entry which is preliminary data.</text>
</comment>
<dbReference type="SUPFAM" id="SSF55874">
    <property type="entry name" value="ATPase domain of HSP90 chaperone/DNA topoisomerase II/histidine kinase"/>
    <property type="match status" value="1"/>
</dbReference>
<dbReference type="InterPro" id="IPR005467">
    <property type="entry name" value="His_kinase_dom"/>
</dbReference>
<dbReference type="PRINTS" id="PR00344">
    <property type="entry name" value="BCTRLSENSOR"/>
</dbReference>
<organism evidence="10 11">
    <name type="scientific">Thermodesulfatator autotrophicus</name>
    <dbReference type="NCBI Taxonomy" id="1795632"/>
    <lineage>
        <taxon>Bacteria</taxon>
        <taxon>Pseudomonadati</taxon>
        <taxon>Thermodesulfobacteriota</taxon>
        <taxon>Thermodesulfobacteria</taxon>
        <taxon>Thermodesulfobacteriales</taxon>
        <taxon>Thermodesulfatatoraceae</taxon>
        <taxon>Thermodesulfatator</taxon>
    </lineage>
</organism>
<dbReference type="STRING" id="1795632.TH606_04770"/>
<dbReference type="InterPro" id="IPR004358">
    <property type="entry name" value="Sig_transdc_His_kin-like_C"/>
</dbReference>
<evidence type="ECO:0000313" key="10">
    <source>
        <dbReference type="EMBL" id="OAG27848.1"/>
    </source>
</evidence>
<dbReference type="GO" id="GO:0005886">
    <property type="term" value="C:plasma membrane"/>
    <property type="evidence" value="ECO:0007669"/>
    <property type="project" value="TreeGrafter"/>
</dbReference>
<keyword evidence="5" id="KW-0547">Nucleotide-binding</keyword>
<dbReference type="InterPro" id="IPR036890">
    <property type="entry name" value="HATPase_C_sf"/>
</dbReference>
<dbReference type="Gene3D" id="1.10.287.130">
    <property type="match status" value="1"/>
</dbReference>
<dbReference type="SMART" id="SM00388">
    <property type="entry name" value="HisKA"/>
    <property type="match status" value="1"/>
</dbReference>
<dbReference type="GO" id="GO:0005524">
    <property type="term" value="F:ATP binding"/>
    <property type="evidence" value="ECO:0007669"/>
    <property type="project" value="UniProtKB-KW"/>
</dbReference>
<dbReference type="SUPFAM" id="SSF47384">
    <property type="entry name" value="Homodimeric domain of signal transducing histidine kinase"/>
    <property type="match status" value="1"/>
</dbReference>
<dbReference type="FunFam" id="3.30.565.10:FF:000037">
    <property type="entry name" value="Hybrid sensor histidine kinase/response regulator"/>
    <property type="match status" value="1"/>
</dbReference>
<dbReference type="GO" id="GO:0004721">
    <property type="term" value="F:phosphoprotein phosphatase activity"/>
    <property type="evidence" value="ECO:0007669"/>
    <property type="project" value="TreeGrafter"/>
</dbReference>
<evidence type="ECO:0000256" key="6">
    <source>
        <dbReference type="ARBA" id="ARBA00022777"/>
    </source>
</evidence>
<dbReference type="CDD" id="cd00082">
    <property type="entry name" value="HisKA"/>
    <property type="match status" value="1"/>
</dbReference>
<dbReference type="PANTHER" id="PTHR45453">
    <property type="entry name" value="PHOSPHATE REGULON SENSOR PROTEIN PHOR"/>
    <property type="match status" value="1"/>
</dbReference>
<dbReference type="FunFam" id="1.10.287.130:FF:000001">
    <property type="entry name" value="Two-component sensor histidine kinase"/>
    <property type="match status" value="1"/>
</dbReference>
<evidence type="ECO:0000256" key="8">
    <source>
        <dbReference type="ARBA" id="ARBA00023012"/>
    </source>
</evidence>
<evidence type="ECO:0000256" key="7">
    <source>
        <dbReference type="ARBA" id="ARBA00022840"/>
    </source>
</evidence>
<reference evidence="10 11" key="1">
    <citation type="submission" date="2016-02" db="EMBL/GenBank/DDBJ databases">
        <title>Draft genome sequence of Thermodesulfatator sp. S606.</title>
        <authorList>
            <person name="Lai Q."/>
            <person name="Cao J."/>
            <person name="Dupont S."/>
            <person name="Shao Z."/>
            <person name="Jebbar M."/>
            <person name="Alain K."/>
        </authorList>
    </citation>
    <scope>NUCLEOTIDE SEQUENCE [LARGE SCALE GENOMIC DNA]</scope>
    <source>
        <strain evidence="10 11">S606</strain>
    </source>
</reference>
<dbReference type="Proteomes" id="UP000076964">
    <property type="component" value="Unassembled WGS sequence"/>
</dbReference>
<dbReference type="InterPro" id="IPR003661">
    <property type="entry name" value="HisK_dim/P_dom"/>
</dbReference>
<evidence type="ECO:0000256" key="4">
    <source>
        <dbReference type="ARBA" id="ARBA00022679"/>
    </source>
</evidence>
<dbReference type="OrthoDB" id="9813151at2"/>
<dbReference type="PANTHER" id="PTHR45453:SF1">
    <property type="entry name" value="PHOSPHATE REGULON SENSOR PROTEIN PHOR"/>
    <property type="match status" value="1"/>
</dbReference>
<dbReference type="PROSITE" id="PS50109">
    <property type="entry name" value="HIS_KIN"/>
    <property type="match status" value="1"/>
</dbReference>
<name>A0A177E7T8_9BACT</name>
<comment type="catalytic activity">
    <reaction evidence="1">
        <text>ATP + protein L-histidine = ADP + protein N-phospho-L-histidine.</text>
        <dbReference type="EC" id="2.7.13.3"/>
    </reaction>
</comment>
<dbReference type="GO" id="GO:0000155">
    <property type="term" value="F:phosphorelay sensor kinase activity"/>
    <property type="evidence" value="ECO:0007669"/>
    <property type="project" value="InterPro"/>
</dbReference>
<dbReference type="GO" id="GO:0016036">
    <property type="term" value="P:cellular response to phosphate starvation"/>
    <property type="evidence" value="ECO:0007669"/>
    <property type="project" value="TreeGrafter"/>
</dbReference>